<comment type="similarity">
    <text evidence="1 3">Belongs to the short-chain dehydrogenases/reductases (SDR) family.</text>
</comment>
<proteinExistence type="inferred from homology"/>
<reference evidence="4 5" key="1">
    <citation type="submission" date="2018-12" db="EMBL/GenBank/DDBJ databases">
        <title>Draft genome sequence of Embleya hyalina NBRC 13850T.</title>
        <authorList>
            <person name="Komaki H."/>
            <person name="Hosoyama A."/>
            <person name="Kimura A."/>
            <person name="Ichikawa N."/>
            <person name="Tamura T."/>
        </authorList>
    </citation>
    <scope>NUCLEOTIDE SEQUENCE [LARGE SCALE GENOMIC DNA]</scope>
    <source>
        <strain evidence="4 5">NBRC 13850</strain>
    </source>
</reference>
<dbReference type="Gene3D" id="3.40.50.720">
    <property type="entry name" value="NAD(P)-binding Rossmann-like Domain"/>
    <property type="match status" value="1"/>
</dbReference>
<evidence type="ECO:0000313" key="4">
    <source>
        <dbReference type="EMBL" id="GCD99927.1"/>
    </source>
</evidence>
<dbReference type="Pfam" id="PF00106">
    <property type="entry name" value="adh_short"/>
    <property type="match status" value="1"/>
</dbReference>
<gene>
    <name evidence="4" type="ORF">EHYA_07651</name>
</gene>
<dbReference type="InterPro" id="IPR002347">
    <property type="entry name" value="SDR_fam"/>
</dbReference>
<dbReference type="Proteomes" id="UP000286931">
    <property type="component" value="Unassembled WGS sequence"/>
</dbReference>
<comment type="caution">
    <text evidence="4">The sequence shown here is derived from an EMBL/GenBank/DDBJ whole genome shotgun (WGS) entry which is preliminary data.</text>
</comment>
<keyword evidence="2" id="KW-0560">Oxidoreductase</keyword>
<accession>A0A401YZB7</accession>
<organism evidence="4 5">
    <name type="scientific">Embleya hyalina</name>
    <dbReference type="NCBI Taxonomy" id="516124"/>
    <lineage>
        <taxon>Bacteria</taxon>
        <taxon>Bacillati</taxon>
        <taxon>Actinomycetota</taxon>
        <taxon>Actinomycetes</taxon>
        <taxon>Kitasatosporales</taxon>
        <taxon>Streptomycetaceae</taxon>
        <taxon>Embleya</taxon>
    </lineage>
</organism>
<evidence type="ECO:0000256" key="2">
    <source>
        <dbReference type="ARBA" id="ARBA00023002"/>
    </source>
</evidence>
<evidence type="ECO:0000313" key="5">
    <source>
        <dbReference type="Proteomes" id="UP000286931"/>
    </source>
</evidence>
<dbReference type="PRINTS" id="PR00081">
    <property type="entry name" value="GDHRDH"/>
</dbReference>
<dbReference type="InterPro" id="IPR020904">
    <property type="entry name" value="Sc_DH/Rdtase_CS"/>
</dbReference>
<dbReference type="SUPFAM" id="SSF51735">
    <property type="entry name" value="NAD(P)-binding Rossmann-fold domains"/>
    <property type="match status" value="1"/>
</dbReference>
<evidence type="ECO:0000256" key="3">
    <source>
        <dbReference type="RuleBase" id="RU000363"/>
    </source>
</evidence>
<keyword evidence="5" id="KW-1185">Reference proteome</keyword>
<dbReference type="PRINTS" id="PR00080">
    <property type="entry name" value="SDRFAMILY"/>
</dbReference>
<sequence length="254" mass="25666">MLDLTGSSAIVTGGASGLGEATARRLAAGGTSVVIADKNEERGKAVAAEIGGVFVATDVTREDQVQAAVDAAVAVAPLRALVSCAGTGMGARTVARDGTPHPLAAFEFIVRLNLIGTFNAVRLAAAAMASVEPQADGERGAIVCTASVAAFDGQIGQAAYGASKAGVVGLTLPVARDLSAIGVRVNTIAPGTMDTALFAAAPQAVKDTLGAQVLFPKRMGVPDEFASLAYELLTNSYLNAEVIRLDGGIRFQPK</sequence>
<dbReference type="PANTHER" id="PTHR43658">
    <property type="entry name" value="SHORT-CHAIN DEHYDROGENASE/REDUCTASE"/>
    <property type="match status" value="1"/>
</dbReference>
<dbReference type="EMBL" id="BIFH01000035">
    <property type="protein sequence ID" value="GCD99927.1"/>
    <property type="molecule type" value="Genomic_DNA"/>
</dbReference>
<dbReference type="AlphaFoldDB" id="A0A401YZB7"/>
<dbReference type="PROSITE" id="PS00061">
    <property type="entry name" value="ADH_SHORT"/>
    <property type="match status" value="1"/>
</dbReference>
<name>A0A401YZB7_9ACTN</name>
<dbReference type="PANTHER" id="PTHR43658:SF8">
    <property type="entry name" value="17-BETA-HYDROXYSTEROID DEHYDROGENASE 14-RELATED"/>
    <property type="match status" value="1"/>
</dbReference>
<dbReference type="InterPro" id="IPR036291">
    <property type="entry name" value="NAD(P)-bd_dom_sf"/>
</dbReference>
<protein>
    <submittedName>
        <fullName evidence="4">Short-chain dehydrogenase/reductas</fullName>
    </submittedName>
</protein>
<evidence type="ECO:0000256" key="1">
    <source>
        <dbReference type="ARBA" id="ARBA00006484"/>
    </source>
</evidence>
<dbReference type="GO" id="GO:0016491">
    <property type="term" value="F:oxidoreductase activity"/>
    <property type="evidence" value="ECO:0007669"/>
    <property type="project" value="UniProtKB-KW"/>
</dbReference>